<dbReference type="GO" id="GO:0000162">
    <property type="term" value="P:L-tryptophan biosynthetic process"/>
    <property type="evidence" value="ECO:0007669"/>
    <property type="project" value="TreeGrafter"/>
</dbReference>
<dbReference type="GO" id="GO:0005737">
    <property type="term" value="C:cytoplasm"/>
    <property type="evidence" value="ECO:0007669"/>
    <property type="project" value="UniProtKB-SubCell"/>
</dbReference>
<evidence type="ECO:0000256" key="1">
    <source>
        <dbReference type="ARBA" id="ARBA00000901"/>
    </source>
</evidence>
<keyword evidence="7 9" id="KW-0368">Histidine biosynthesis</keyword>
<dbReference type="Gene3D" id="3.20.20.70">
    <property type="entry name" value="Aldolase class I"/>
    <property type="match status" value="1"/>
</dbReference>
<feature type="active site" description="Proton donor" evidence="9">
    <location>
        <position position="128"/>
    </location>
</feature>
<evidence type="ECO:0000256" key="5">
    <source>
        <dbReference type="ARBA" id="ARBA00022490"/>
    </source>
</evidence>
<keyword evidence="6 9" id="KW-0028">Amino-acid biosynthesis</keyword>
<dbReference type="InterPro" id="IPR006062">
    <property type="entry name" value="His_biosynth"/>
</dbReference>
<evidence type="ECO:0000256" key="8">
    <source>
        <dbReference type="ARBA" id="ARBA00023235"/>
    </source>
</evidence>
<dbReference type="GO" id="GO:0000105">
    <property type="term" value="P:L-histidine biosynthetic process"/>
    <property type="evidence" value="ECO:0007669"/>
    <property type="project" value="UniProtKB-UniRule"/>
</dbReference>
<dbReference type="EMBL" id="CP080776">
    <property type="protein sequence ID" value="UWP96965.1"/>
    <property type="molecule type" value="Genomic_DNA"/>
</dbReference>
<evidence type="ECO:0000256" key="7">
    <source>
        <dbReference type="ARBA" id="ARBA00023102"/>
    </source>
</evidence>
<dbReference type="GO" id="GO:0003949">
    <property type="term" value="F:1-(5-phosphoribosyl)-5-[(5-phosphoribosylamino)methylideneamino]imidazole-4-carboxamide isomerase activity"/>
    <property type="evidence" value="ECO:0007669"/>
    <property type="project" value="UniProtKB-UniRule"/>
</dbReference>
<name>A0A9Q9HGQ0_9RHOB</name>
<dbReference type="PANTHER" id="PTHR43090:SF2">
    <property type="entry name" value="1-(5-PHOSPHORIBOSYL)-5-[(5-PHOSPHORIBOSYLAMINO)METHYLIDENEAMINO] IMIDAZOLE-4-CARBOXAMIDE ISOMERASE"/>
    <property type="match status" value="1"/>
</dbReference>
<dbReference type="HAMAP" id="MF_01014">
    <property type="entry name" value="HisA"/>
    <property type="match status" value="1"/>
</dbReference>
<dbReference type="InterPro" id="IPR013785">
    <property type="entry name" value="Aldolase_TIM"/>
</dbReference>
<dbReference type="FunFam" id="3.20.20.70:FF:000009">
    <property type="entry name" value="1-(5-phosphoribosyl)-5-[(5-phosphoribosylamino)methylideneamino] imidazole-4-carboxamide isomerase"/>
    <property type="match status" value="1"/>
</dbReference>
<evidence type="ECO:0000256" key="4">
    <source>
        <dbReference type="ARBA" id="ARBA00009667"/>
    </source>
</evidence>
<keyword evidence="8 9" id="KW-0413">Isomerase</keyword>
<dbReference type="InterPro" id="IPR023016">
    <property type="entry name" value="HisA/PriA"/>
</dbReference>
<evidence type="ECO:0000313" key="12">
    <source>
        <dbReference type="Proteomes" id="UP001057991"/>
    </source>
</evidence>
<accession>A0A9Q9HGQ0</accession>
<protein>
    <recommendedName>
        <fullName evidence="9">1-(5-phosphoribosyl)-5-[(5-phosphoribosylamino)methylideneamino] imidazole-4-carboxamide isomerase</fullName>
        <ecNumber evidence="9">5.3.1.16</ecNumber>
    </recommendedName>
    <alternativeName>
        <fullName evidence="9">Phosphoribosylformimino-5-aminoimidazole carboxamide ribotide isomerase</fullName>
    </alternativeName>
</protein>
<evidence type="ECO:0000256" key="6">
    <source>
        <dbReference type="ARBA" id="ARBA00022605"/>
    </source>
</evidence>
<dbReference type="PANTHER" id="PTHR43090">
    <property type="entry name" value="1-(5-PHOSPHORIBOSYL)-5-[(5-PHOSPHORIBOSYLAMINO)METHYLIDENEAMINO] IMIDAZOLE-4-CARBOXAMIDE ISOMERASE"/>
    <property type="match status" value="1"/>
</dbReference>
<dbReference type="CDD" id="cd04732">
    <property type="entry name" value="HisA"/>
    <property type="match status" value="1"/>
</dbReference>
<dbReference type="InterPro" id="IPR011060">
    <property type="entry name" value="RibuloseP-bd_barrel"/>
</dbReference>
<comment type="pathway">
    <text evidence="3 9">Amino-acid biosynthesis; L-histidine biosynthesis; L-histidine from 5-phospho-alpha-D-ribose 1-diphosphate: step 4/9.</text>
</comment>
<dbReference type="SUPFAM" id="SSF51366">
    <property type="entry name" value="Ribulose-phoshate binding barrel"/>
    <property type="match status" value="1"/>
</dbReference>
<dbReference type="InterPro" id="IPR044524">
    <property type="entry name" value="Isoase_HisA-like"/>
</dbReference>
<evidence type="ECO:0000256" key="10">
    <source>
        <dbReference type="RuleBase" id="RU003657"/>
    </source>
</evidence>
<dbReference type="Pfam" id="PF00977">
    <property type="entry name" value="His_biosynth"/>
    <property type="match status" value="1"/>
</dbReference>
<dbReference type="EC" id="5.3.1.16" evidence="9"/>
<evidence type="ECO:0000256" key="2">
    <source>
        <dbReference type="ARBA" id="ARBA00004496"/>
    </source>
</evidence>
<gene>
    <name evidence="9" type="primary">hisA</name>
    <name evidence="11" type="ORF">K3X48_11080</name>
</gene>
<organism evidence="11 12">
    <name type="scientific">Aliiroseovarius crassostreae</name>
    <dbReference type="NCBI Taxonomy" id="154981"/>
    <lineage>
        <taxon>Bacteria</taxon>
        <taxon>Pseudomonadati</taxon>
        <taxon>Pseudomonadota</taxon>
        <taxon>Alphaproteobacteria</taxon>
        <taxon>Rhodobacterales</taxon>
        <taxon>Paracoccaceae</taxon>
        <taxon>Aliiroseovarius</taxon>
    </lineage>
</organism>
<evidence type="ECO:0000256" key="3">
    <source>
        <dbReference type="ARBA" id="ARBA00005133"/>
    </source>
</evidence>
<proteinExistence type="inferred from homology"/>
<evidence type="ECO:0000256" key="9">
    <source>
        <dbReference type="HAMAP-Rule" id="MF_01014"/>
    </source>
</evidence>
<dbReference type="RefSeq" id="WP_173484970.1">
    <property type="nucleotide sequence ID" value="NZ_CP080774.1"/>
</dbReference>
<sequence length="247" mass="26933">MQIYPLIELLEGRCVSLYRGRTEEPQIWHVDPVKRAQEYAEAGAEAIQITDFDAMSGDYRNDEIIREIIRTVGIPVQIGGGFKTLERIAEWIDHGAARIVVGSLAVYQPDIVKEAARLHPDQIILAVDVFEGKVVSDGWKNKSAFDASSFLARFQGDPLAAILITDIDADIGDAEDTLALITQLAGEANAPVIARGTINDIDDVSRLHYVPHVSGTIIGRALFDRSVDLAEALAVAKPEATAKAEFI</sequence>
<comment type="subcellular location">
    <subcellularLocation>
        <location evidence="2 9">Cytoplasm</location>
    </subcellularLocation>
</comment>
<keyword evidence="5 9" id="KW-0963">Cytoplasm</keyword>
<reference evidence="11" key="1">
    <citation type="submission" date="2021-08" db="EMBL/GenBank/DDBJ databases">
        <authorList>
            <person name="Nwanade C."/>
            <person name="Wang M."/>
            <person name="Masoudi A."/>
            <person name="Yu Z."/>
            <person name="Liu J."/>
        </authorList>
    </citation>
    <scope>NUCLEOTIDE SEQUENCE</scope>
    <source>
        <strain evidence="11">S056</strain>
    </source>
</reference>
<feature type="active site" description="Proton acceptor" evidence="9">
    <location>
        <position position="8"/>
    </location>
</feature>
<dbReference type="AlphaFoldDB" id="A0A9Q9HGQ0"/>
<evidence type="ECO:0000313" key="11">
    <source>
        <dbReference type="EMBL" id="UWP96965.1"/>
    </source>
</evidence>
<dbReference type="Proteomes" id="UP001057991">
    <property type="component" value="Chromosome"/>
</dbReference>
<comment type="catalytic activity">
    <reaction evidence="1 9">
        <text>1-(5-phospho-beta-D-ribosyl)-5-[(5-phospho-beta-D-ribosylamino)methylideneamino]imidazole-4-carboxamide = 5-[(5-phospho-1-deoxy-D-ribulos-1-ylimino)methylamino]-1-(5-phospho-beta-D-ribosyl)imidazole-4-carboxamide</text>
        <dbReference type="Rhea" id="RHEA:15469"/>
        <dbReference type="ChEBI" id="CHEBI:58435"/>
        <dbReference type="ChEBI" id="CHEBI:58525"/>
        <dbReference type="EC" id="5.3.1.16"/>
    </reaction>
</comment>
<comment type="similarity">
    <text evidence="4 9 10">Belongs to the HisA/HisF family.</text>
</comment>